<dbReference type="SMART" id="SM00343">
    <property type="entry name" value="ZnF_C2HC"/>
    <property type="match status" value="1"/>
</dbReference>
<keyword evidence="1" id="KW-0863">Zinc-finger</keyword>
<organism evidence="4">
    <name type="scientific">Cladocopium goreaui</name>
    <dbReference type="NCBI Taxonomy" id="2562237"/>
    <lineage>
        <taxon>Eukaryota</taxon>
        <taxon>Sar</taxon>
        <taxon>Alveolata</taxon>
        <taxon>Dinophyceae</taxon>
        <taxon>Suessiales</taxon>
        <taxon>Symbiodiniaceae</taxon>
        <taxon>Cladocopium</taxon>
    </lineage>
</organism>
<evidence type="ECO:0000256" key="2">
    <source>
        <dbReference type="SAM" id="MobiDB-lite"/>
    </source>
</evidence>
<feature type="domain" description="CCHC-type" evidence="3">
    <location>
        <begin position="293"/>
        <end position="308"/>
    </location>
</feature>
<dbReference type="OrthoDB" id="426567at2759"/>
<dbReference type="Proteomes" id="UP001152797">
    <property type="component" value="Unassembled WGS sequence"/>
</dbReference>
<keyword evidence="1" id="KW-0862">Zinc</keyword>
<dbReference type="GO" id="GO:0003676">
    <property type="term" value="F:nucleic acid binding"/>
    <property type="evidence" value="ECO:0007669"/>
    <property type="project" value="InterPro"/>
</dbReference>
<reference evidence="4" key="1">
    <citation type="submission" date="2022-10" db="EMBL/GenBank/DDBJ databases">
        <authorList>
            <person name="Chen Y."/>
            <person name="Dougan E. K."/>
            <person name="Chan C."/>
            <person name="Rhodes N."/>
            <person name="Thang M."/>
        </authorList>
    </citation>
    <scope>NUCLEOTIDE SEQUENCE</scope>
</reference>
<evidence type="ECO:0000313" key="7">
    <source>
        <dbReference type="Proteomes" id="UP001152797"/>
    </source>
</evidence>
<comment type="caution">
    <text evidence="4">The sequence shown here is derived from an EMBL/GenBank/DDBJ whole genome shotgun (WGS) entry which is preliminary data.</text>
</comment>
<keyword evidence="7" id="KW-1185">Reference proteome</keyword>
<feature type="region of interest" description="Disordered" evidence="2">
    <location>
        <begin position="355"/>
        <end position="383"/>
    </location>
</feature>
<dbReference type="EMBL" id="CAMXCT030000889">
    <property type="protein sequence ID" value="CAL4771720.1"/>
    <property type="molecule type" value="Genomic_DNA"/>
</dbReference>
<dbReference type="SUPFAM" id="SSF57756">
    <property type="entry name" value="Retrovirus zinc finger-like domains"/>
    <property type="match status" value="1"/>
</dbReference>
<sequence>MPGGDDETLGAEKGKLEMFDGTQPSGYRKWKRRAQLMLASLPSTISEKKYGPKLMSFIGGEAESLLEHIDIGKICSEGGDKLIWEALDEKYGPQQIDLLQDSLKGFFYELSVKQGESFRQFAARFAAARRKLEEQDVKLPKVVLGFMLMKKLRLDPHEESMLLTTTGGNLELERVEKAVQAVFPEGKGHATKGSTKEVFQADAPSENDNHDEEELQQAMELMAEEIQSRSEWDEEDILEAFESYSEIRKKIAEQKKGRGFYPKPAMDKTSKQEGWNFSGSIKGRIEQLKSRTRCHRCKKFGHWKKECPLLVSAQASSSGSTGKEVMIIENGDDPAVKQIWESFITEDYAKTNQWGEDLPNDVRNQGNADSHSTGNRQRSDEPSVVCHVERRWQPCEVFQGEVLLSDGLDSQLAICGVPDTACRRTLVGKDTLAMIESELNRLKYLELTWFKKPLQAPIKKMSGYVSPAMCSEGISSEVQRMLQEMQMEEKVATIKSIDQHQDEETDFMGNPVSQSTIMTIGKYKGRAFADIYREEKDYVKWVRTHVNSKGSQDMMKKLRIFVEFTDASKIRRVKQNTKETQGPIPPVNLSPAVRGKAKTRPLEPSDEDMDWETIPVTEKGQLIDMKWNEMTQKLWKKDLLDKQNMVIQMAKNPKTMKMMMEMFQN</sequence>
<dbReference type="Gene3D" id="4.10.60.10">
    <property type="entry name" value="Zinc finger, CCHC-type"/>
    <property type="match status" value="1"/>
</dbReference>
<feature type="region of interest" description="Disordered" evidence="2">
    <location>
        <begin position="574"/>
        <end position="608"/>
    </location>
</feature>
<evidence type="ECO:0000256" key="1">
    <source>
        <dbReference type="PROSITE-ProRule" id="PRU00047"/>
    </source>
</evidence>
<feature type="compositionally biased region" description="Polar residues" evidence="2">
    <location>
        <begin position="362"/>
        <end position="376"/>
    </location>
</feature>
<dbReference type="EMBL" id="CAMXCT010000889">
    <property type="protein sequence ID" value="CAI3984408.1"/>
    <property type="molecule type" value="Genomic_DNA"/>
</dbReference>
<protein>
    <submittedName>
        <fullName evidence="6">CCHC-type domain-containing protein</fullName>
    </submittedName>
</protein>
<reference evidence="5" key="2">
    <citation type="submission" date="2024-04" db="EMBL/GenBank/DDBJ databases">
        <authorList>
            <person name="Chen Y."/>
            <person name="Shah S."/>
            <person name="Dougan E. K."/>
            <person name="Thang M."/>
            <person name="Chan C."/>
        </authorList>
    </citation>
    <scope>NUCLEOTIDE SEQUENCE [LARGE SCALE GENOMIC DNA]</scope>
</reference>
<dbReference type="PROSITE" id="PS50158">
    <property type="entry name" value="ZF_CCHC"/>
    <property type="match status" value="1"/>
</dbReference>
<gene>
    <name evidence="4" type="ORF">C1SCF055_LOCUS11950</name>
</gene>
<dbReference type="EMBL" id="CAMXCT020000889">
    <property type="protein sequence ID" value="CAL1137783.1"/>
    <property type="molecule type" value="Genomic_DNA"/>
</dbReference>
<dbReference type="InterPro" id="IPR001878">
    <property type="entry name" value="Znf_CCHC"/>
</dbReference>
<evidence type="ECO:0000313" key="6">
    <source>
        <dbReference type="EMBL" id="CAL4771720.1"/>
    </source>
</evidence>
<evidence type="ECO:0000313" key="5">
    <source>
        <dbReference type="EMBL" id="CAL1137783.1"/>
    </source>
</evidence>
<proteinExistence type="predicted"/>
<dbReference type="AlphaFoldDB" id="A0A9P1FQ90"/>
<accession>A0A9P1FQ90</accession>
<evidence type="ECO:0000313" key="4">
    <source>
        <dbReference type="EMBL" id="CAI3984408.1"/>
    </source>
</evidence>
<evidence type="ECO:0000259" key="3">
    <source>
        <dbReference type="PROSITE" id="PS50158"/>
    </source>
</evidence>
<keyword evidence="1" id="KW-0479">Metal-binding</keyword>
<dbReference type="GO" id="GO:0008270">
    <property type="term" value="F:zinc ion binding"/>
    <property type="evidence" value="ECO:0007669"/>
    <property type="project" value="UniProtKB-KW"/>
</dbReference>
<name>A0A9P1FQ90_9DINO</name>
<dbReference type="InterPro" id="IPR036875">
    <property type="entry name" value="Znf_CCHC_sf"/>
</dbReference>